<evidence type="ECO:0000313" key="5">
    <source>
        <dbReference type="Proteomes" id="UP000286561"/>
    </source>
</evidence>
<gene>
    <name evidence="3" type="ORF">DW068_06510</name>
    <name evidence="2" type="ORF">DW972_06860</name>
</gene>
<comment type="caution">
    <text evidence="2">The sequence shown here is derived from an EMBL/GenBank/DDBJ whole genome shotgun (WGS) entry which is preliminary data.</text>
</comment>
<evidence type="ECO:0000259" key="1">
    <source>
        <dbReference type="PROSITE" id="PS51746"/>
    </source>
</evidence>
<dbReference type="Gene3D" id="3.60.40.10">
    <property type="entry name" value="PPM-type phosphatase domain"/>
    <property type="match status" value="1"/>
</dbReference>
<dbReference type="InterPro" id="IPR001932">
    <property type="entry name" value="PPM-type_phosphatase-like_dom"/>
</dbReference>
<dbReference type="PROSITE" id="PS51746">
    <property type="entry name" value="PPM_2"/>
    <property type="match status" value="1"/>
</dbReference>
<protein>
    <recommendedName>
        <fullName evidence="1">PPM-type phosphatase domain-containing protein</fullName>
    </recommendedName>
</protein>
<dbReference type="EMBL" id="QRNJ01000020">
    <property type="protein sequence ID" value="RHK39794.1"/>
    <property type="molecule type" value="Genomic_DNA"/>
</dbReference>
<dbReference type="EMBL" id="QSEP01000032">
    <property type="protein sequence ID" value="RGZ83162.1"/>
    <property type="molecule type" value="Genomic_DNA"/>
</dbReference>
<evidence type="ECO:0000313" key="4">
    <source>
        <dbReference type="Proteomes" id="UP000283497"/>
    </source>
</evidence>
<evidence type="ECO:0000313" key="3">
    <source>
        <dbReference type="EMBL" id="RHK39794.1"/>
    </source>
</evidence>
<feature type="domain" description="PPM-type phosphatase" evidence="1">
    <location>
        <begin position="1"/>
        <end position="144"/>
    </location>
</feature>
<accession>A0A413PYA1</accession>
<sequence>MKNGFLQWISVGDSKIYVIRRDDMVCVTKEHNYLMLLNKQLEEGTIDEEEYAREVKRGAALISYLGMGNVNLMDANPNPLPLEDGDIVVLCSDGLYKALSDAQIYEIISKNADDLEAAVQELQMQAQISAGRVQDNTSIVVLSYRPNV</sequence>
<dbReference type="Proteomes" id="UP000283497">
    <property type="component" value="Unassembled WGS sequence"/>
</dbReference>
<dbReference type="Proteomes" id="UP000286561">
    <property type="component" value="Unassembled WGS sequence"/>
</dbReference>
<name>A0A413PYA1_9FIRM</name>
<dbReference type="AlphaFoldDB" id="A0A413PYA1"/>
<dbReference type="SUPFAM" id="SSF81606">
    <property type="entry name" value="PP2C-like"/>
    <property type="match status" value="1"/>
</dbReference>
<reference evidence="4 5" key="1">
    <citation type="submission" date="2018-08" db="EMBL/GenBank/DDBJ databases">
        <title>A genome reference for cultivated species of the human gut microbiota.</title>
        <authorList>
            <person name="Zou Y."/>
            <person name="Xue W."/>
            <person name="Luo G."/>
        </authorList>
    </citation>
    <scope>NUCLEOTIDE SEQUENCE [LARGE SCALE GENOMIC DNA]</scope>
    <source>
        <strain evidence="3 4">AF45-14BH</strain>
        <strain evidence="2 5">AM48-23BH</strain>
    </source>
</reference>
<proteinExistence type="predicted"/>
<organism evidence="2 5">
    <name type="scientific">Anaerobutyricum hallii</name>
    <dbReference type="NCBI Taxonomy" id="39488"/>
    <lineage>
        <taxon>Bacteria</taxon>
        <taxon>Bacillati</taxon>
        <taxon>Bacillota</taxon>
        <taxon>Clostridia</taxon>
        <taxon>Lachnospirales</taxon>
        <taxon>Lachnospiraceae</taxon>
        <taxon>Anaerobutyricum</taxon>
    </lineage>
</organism>
<evidence type="ECO:0000313" key="2">
    <source>
        <dbReference type="EMBL" id="RGZ83162.1"/>
    </source>
</evidence>
<dbReference type="InterPro" id="IPR036457">
    <property type="entry name" value="PPM-type-like_dom_sf"/>
</dbReference>